<proteinExistence type="predicted"/>
<accession>A0AAV5WE48</accession>
<evidence type="ECO:0000313" key="2">
    <source>
        <dbReference type="EMBL" id="GMT29763.1"/>
    </source>
</evidence>
<dbReference type="CDD" id="cd18186">
    <property type="entry name" value="BTB_POZ_ZBTB_KLHL-like"/>
    <property type="match status" value="1"/>
</dbReference>
<dbReference type="SUPFAM" id="SSF54695">
    <property type="entry name" value="POZ domain"/>
    <property type="match status" value="1"/>
</dbReference>
<dbReference type="Proteomes" id="UP001432322">
    <property type="component" value="Unassembled WGS sequence"/>
</dbReference>
<dbReference type="InterPro" id="IPR000210">
    <property type="entry name" value="BTB/POZ_dom"/>
</dbReference>
<feature type="domain" description="BTB" evidence="1">
    <location>
        <begin position="150"/>
        <end position="217"/>
    </location>
</feature>
<name>A0AAV5WE48_9BILA</name>
<keyword evidence="3" id="KW-1185">Reference proteome</keyword>
<dbReference type="InterPro" id="IPR002083">
    <property type="entry name" value="MATH/TRAF_dom"/>
</dbReference>
<dbReference type="AlphaFoldDB" id="A0AAV5WE48"/>
<reference evidence="2" key="1">
    <citation type="submission" date="2023-10" db="EMBL/GenBank/DDBJ databases">
        <title>Genome assembly of Pristionchus species.</title>
        <authorList>
            <person name="Yoshida K."/>
            <person name="Sommer R.J."/>
        </authorList>
    </citation>
    <scope>NUCLEOTIDE SEQUENCE</scope>
    <source>
        <strain evidence="2">RS5133</strain>
    </source>
</reference>
<dbReference type="Pfam" id="PF00651">
    <property type="entry name" value="BTB"/>
    <property type="match status" value="1"/>
</dbReference>
<organism evidence="2 3">
    <name type="scientific">Pristionchus fissidentatus</name>
    <dbReference type="NCBI Taxonomy" id="1538716"/>
    <lineage>
        <taxon>Eukaryota</taxon>
        <taxon>Metazoa</taxon>
        <taxon>Ecdysozoa</taxon>
        <taxon>Nematoda</taxon>
        <taxon>Chromadorea</taxon>
        <taxon>Rhabditida</taxon>
        <taxon>Rhabditina</taxon>
        <taxon>Diplogasteromorpha</taxon>
        <taxon>Diplogasteroidea</taxon>
        <taxon>Neodiplogasteridae</taxon>
        <taxon>Pristionchus</taxon>
    </lineage>
</organism>
<dbReference type="PROSITE" id="PS50097">
    <property type="entry name" value="BTB"/>
    <property type="match status" value="1"/>
</dbReference>
<dbReference type="PANTHER" id="PTHR47022">
    <property type="entry name" value="BTB AND MATH DOMAIN-CONTAINING PROTEIN 36-RELATED"/>
    <property type="match status" value="1"/>
</dbReference>
<protein>
    <recommendedName>
        <fullName evidence="1">BTB domain-containing protein</fullName>
    </recommendedName>
</protein>
<sequence length="317" mass="36623">LGDDSNVIRVRIKDVKGLEVKSEVNRINGFPWMLTVTRRSGYLHVNVGCEKWRESAVWRCKMNAAITVVNESEGAKPDSKKLDKVFGRDKKSHTTVFYYSTTARSRGLRVSNLNNEGSILVEATICVEGKSGDRCRILETFDFFSPSKISDVILIVEEKKLHVSRQILARHSSYFETLFYGDFKESKLSEITLEDVELDEFLILMNLIYGTEVAIDESNVEFVLKLADRFHVKRIMDAAENWMLDDDSNLNMDLYDKIRLSCQYNLATLQDQCLSQFDEIYEIVELRDSDAYQFLTEELKVNLFEKMISLWKANGNR</sequence>
<dbReference type="Gene3D" id="3.30.710.10">
    <property type="entry name" value="Potassium Channel Kv1.1, Chain A"/>
    <property type="match status" value="1"/>
</dbReference>
<comment type="caution">
    <text evidence="2">The sequence shown here is derived from an EMBL/GenBank/DDBJ whole genome shotgun (WGS) entry which is preliminary data.</text>
</comment>
<evidence type="ECO:0000259" key="1">
    <source>
        <dbReference type="PROSITE" id="PS50097"/>
    </source>
</evidence>
<dbReference type="SMART" id="SM00225">
    <property type="entry name" value="BTB"/>
    <property type="match status" value="1"/>
</dbReference>
<dbReference type="EMBL" id="BTSY01000005">
    <property type="protein sequence ID" value="GMT29763.1"/>
    <property type="molecule type" value="Genomic_DNA"/>
</dbReference>
<feature type="non-terminal residue" evidence="2">
    <location>
        <position position="1"/>
    </location>
</feature>
<dbReference type="Pfam" id="PF00917">
    <property type="entry name" value="MATH"/>
    <property type="match status" value="1"/>
</dbReference>
<dbReference type="InterPro" id="IPR011333">
    <property type="entry name" value="SKP1/BTB/POZ_sf"/>
</dbReference>
<gene>
    <name evidence="2" type="ORF">PFISCL1PPCAC_21060</name>
</gene>
<dbReference type="PANTHER" id="PTHR47022:SF1">
    <property type="entry name" value="BTB AND MATH DOMAIN-CONTAINING PROTEIN 36-RELATED"/>
    <property type="match status" value="1"/>
</dbReference>
<evidence type="ECO:0000313" key="3">
    <source>
        <dbReference type="Proteomes" id="UP001432322"/>
    </source>
</evidence>